<evidence type="ECO:0000313" key="3">
    <source>
        <dbReference type="Proteomes" id="UP000886520"/>
    </source>
</evidence>
<dbReference type="EMBL" id="JABFUD020000012">
    <property type="protein sequence ID" value="KAI5072954.1"/>
    <property type="molecule type" value="Genomic_DNA"/>
</dbReference>
<dbReference type="InterPro" id="IPR021109">
    <property type="entry name" value="Peptidase_aspartic_dom_sf"/>
</dbReference>
<reference evidence="2" key="1">
    <citation type="submission" date="2021-01" db="EMBL/GenBank/DDBJ databases">
        <title>Adiantum capillus-veneris genome.</title>
        <authorList>
            <person name="Fang Y."/>
            <person name="Liao Q."/>
        </authorList>
    </citation>
    <scope>NUCLEOTIDE SEQUENCE</scope>
    <source>
        <strain evidence="2">H3</strain>
        <tissue evidence="2">Leaf</tissue>
    </source>
</reference>
<evidence type="ECO:0008006" key="4">
    <source>
        <dbReference type="Google" id="ProtNLM"/>
    </source>
</evidence>
<organism evidence="2 3">
    <name type="scientific">Adiantum capillus-veneris</name>
    <name type="common">Maidenhair fern</name>
    <dbReference type="NCBI Taxonomy" id="13818"/>
    <lineage>
        <taxon>Eukaryota</taxon>
        <taxon>Viridiplantae</taxon>
        <taxon>Streptophyta</taxon>
        <taxon>Embryophyta</taxon>
        <taxon>Tracheophyta</taxon>
        <taxon>Polypodiopsida</taxon>
        <taxon>Polypodiidae</taxon>
        <taxon>Polypodiales</taxon>
        <taxon>Pteridineae</taxon>
        <taxon>Pteridaceae</taxon>
        <taxon>Vittarioideae</taxon>
        <taxon>Adiantum</taxon>
    </lineage>
</organism>
<dbReference type="CDD" id="cd00303">
    <property type="entry name" value="retropepsin_like"/>
    <property type="match status" value="1"/>
</dbReference>
<keyword evidence="3" id="KW-1185">Reference proteome</keyword>
<dbReference type="Gene3D" id="2.40.70.10">
    <property type="entry name" value="Acid Proteases"/>
    <property type="match status" value="1"/>
</dbReference>
<gene>
    <name evidence="2" type="ORF">GOP47_0013060</name>
</gene>
<protein>
    <recommendedName>
        <fullName evidence="4">Aspartic peptidase DDI1-type domain-containing protein</fullName>
    </recommendedName>
</protein>
<comment type="caution">
    <text evidence="2">The sequence shown here is derived from an EMBL/GenBank/DDBJ whole genome shotgun (WGS) entry which is preliminary data.</text>
</comment>
<feature type="compositionally biased region" description="Polar residues" evidence="1">
    <location>
        <begin position="1"/>
        <end position="10"/>
    </location>
</feature>
<sequence>MKDESMQSQARGEGEERSSRRSRGYLEYDLVSDVQAQKANITFGQLLALNPKLRHEWSTSVSTRLPRVRGDVRAVENMALRVGSQADVLPLVEVIIEKKMQVHAYIDGGAQVCVMIEAAMKESRVKVVACSNVRMRMVNHAKASCLGIAQDVRVKVMRIECLIDFFVMKVGENAYPIILGRPCLLAIGAKQEWGKGMFIFPDKEHGRHVVLDLKTKESHFHPMAARGGDDLTTTYKYDSGTASDEGYTETEEDDNDDDLLIIDTYLFRVSIGAIEDEQGEPFCVQSENVEEVIGVQEEVSIHDANEDDWGFEDVEVTMDEETQVLTDKAMERIQEKRKFFMCEEQVKDDEDCQSEVFEPGKPSVEDNDVVEAIEAIMDMEVSRA</sequence>
<feature type="region of interest" description="Disordered" evidence="1">
    <location>
        <begin position="1"/>
        <end position="20"/>
    </location>
</feature>
<name>A0A9D4ZEZ3_ADICA</name>
<evidence type="ECO:0000256" key="1">
    <source>
        <dbReference type="SAM" id="MobiDB-lite"/>
    </source>
</evidence>
<dbReference type="OrthoDB" id="1936182at2759"/>
<dbReference type="AlphaFoldDB" id="A0A9D4ZEZ3"/>
<proteinExistence type="predicted"/>
<accession>A0A9D4ZEZ3</accession>
<evidence type="ECO:0000313" key="2">
    <source>
        <dbReference type="EMBL" id="KAI5072954.1"/>
    </source>
</evidence>
<dbReference type="Proteomes" id="UP000886520">
    <property type="component" value="Chromosome 12"/>
</dbReference>